<gene>
    <name evidence="4" type="ORF">ACS04_23730</name>
</gene>
<evidence type="ECO:0000313" key="5">
    <source>
        <dbReference type="Proteomes" id="UP000035932"/>
    </source>
</evidence>
<feature type="binding site" evidence="3">
    <location>
        <position position="102"/>
    </location>
    <ligand>
        <name>Zn(2+)</name>
        <dbReference type="ChEBI" id="CHEBI:29105"/>
    </ligand>
</feature>
<dbReference type="Pfam" id="PF00484">
    <property type="entry name" value="Pro_CA"/>
    <property type="match status" value="1"/>
</dbReference>
<accession>A0A0J6XKS8</accession>
<comment type="similarity">
    <text evidence="1">Belongs to the beta-class carbonic anhydrase family.</text>
</comment>
<proteinExistence type="inferred from homology"/>
<dbReference type="EMBL" id="LFML01000102">
    <property type="protein sequence ID" value="KMO95288.1"/>
    <property type="molecule type" value="Genomic_DNA"/>
</dbReference>
<dbReference type="SUPFAM" id="SSF53056">
    <property type="entry name" value="beta-carbonic anhydrase, cab"/>
    <property type="match status" value="1"/>
</dbReference>
<feature type="binding site" evidence="3">
    <location>
        <position position="155"/>
    </location>
    <ligand>
        <name>Zn(2+)</name>
        <dbReference type="ChEBI" id="CHEBI:29105"/>
    </ligand>
</feature>
<evidence type="ECO:0000256" key="2">
    <source>
        <dbReference type="ARBA" id="ARBA00024993"/>
    </source>
</evidence>
<feature type="binding site" evidence="3">
    <location>
        <position position="158"/>
    </location>
    <ligand>
        <name>Zn(2+)</name>
        <dbReference type="ChEBI" id="CHEBI:29105"/>
    </ligand>
</feature>
<comment type="cofactor">
    <cofactor evidence="3">
        <name>Zn(2+)</name>
        <dbReference type="ChEBI" id="CHEBI:29105"/>
    </cofactor>
    <text evidence="3">Binds 1 zinc ion per subunit.</text>
</comment>
<comment type="function">
    <text evidence="2">Catalyzes the reversible hydration of carbon dioxide to form bicarbonate.</text>
</comment>
<dbReference type="STRING" id="66430.ACS04_23730"/>
<dbReference type="PANTHER" id="PTHR11002">
    <property type="entry name" value="CARBONIC ANHYDRASE"/>
    <property type="match status" value="1"/>
</dbReference>
<keyword evidence="3" id="KW-0862">Zinc</keyword>
<dbReference type="OrthoDB" id="9797527at2"/>
<dbReference type="AlphaFoldDB" id="A0A0J6XKS8"/>
<dbReference type="PATRIC" id="fig|66430.4.peg.220"/>
<dbReference type="InterPro" id="IPR036874">
    <property type="entry name" value="Carbonic_anhydrase_sf"/>
</dbReference>
<dbReference type="GO" id="GO:0008270">
    <property type="term" value="F:zinc ion binding"/>
    <property type="evidence" value="ECO:0007669"/>
    <property type="project" value="InterPro"/>
</dbReference>
<dbReference type="PANTHER" id="PTHR11002:SF79">
    <property type="entry name" value="CARBONIC ANHYDRASE 2"/>
    <property type="match status" value="1"/>
</dbReference>
<organism evidence="4 5">
    <name type="scientific">Streptomyces roseus</name>
    <dbReference type="NCBI Taxonomy" id="66430"/>
    <lineage>
        <taxon>Bacteria</taxon>
        <taxon>Bacillati</taxon>
        <taxon>Actinomycetota</taxon>
        <taxon>Actinomycetes</taxon>
        <taxon>Kitasatosporales</taxon>
        <taxon>Streptomycetaceae</taxon>
        <taxon>Streptomyces</taxon>
    </lineage>
</organism>
<evidence type="ECO:0000256" key="1">
    <source>
        <dbReference type="ARBA" id="ARBA00006217"/>
    </source>
</evidence>
<comment type="caution">
    <text evidence="4">The sequence shown here is derived from an EMBL/GenBank/DDBJ whole genome shotgun (WGS) entry which is preliminary data.</text>
</comment>
<evidence type="ECO:0000256" key="3">
    <source>
        <dbReference type="PIRSR" id="PIRSR601765-1"/>
    </source>
</evidence>
<name>A0A0J6XKS8_9ACTN</name>
<dbReference type="GO" id="GO:0004089">
    <property type="term" value="F:carbonate dehydratase activity"/>
    <property type="evidence" value="ECO:0007669"/>
    <property type="project" value="InterPro"/>
</dbReference>
<dbReference type="InterPro" id="IPR001765">
    <property type="entry name" value="Carbonic_anhydrase"/>
</dbReference>
<keyword evidence="5" id="KW-1185">Reference proteome</keyword>
<dbReference type="SMART" id="SM00947">
    <property type="entry name" value="Pro_CA"/>
    <property type="match status" value="1"/>
</dbReference>
<sequence>MSVLAEHHRADGTPGRRRLVRGALTAAVALGAGLAAGGGSEGAASRAGPHGPRPGTPEAALRELSAGNARWRTFHERHPDATRTVRQALVGGQHPFAVILGCVDSRVPPELVFDQGLGDLMTVRSAGEVLDDAVLGSIAFGVVELAIPLVVVLGHQSCGAVTAAVRAAGGLEQLPGHLRYLAEQIRPAVDRSLGRDARVDAAVTQNVRLVRSRLAAEPDLAARIATGKLAVVGARYELTSQRVHRIR</sequence>
<reference evidence="4 5" key="1">
    <citation type="submission" date="2015-06" db="EMBL/GenBank/DDBJ databases">
        <title>Recapitulation of the evolution of biosynthetic gene clusters reveals hidden chemical diversity on bacterial genomes.</title>
        <authorList>
            <person name="Cruz-Morales P."/>
            <person name="Martinez-Guerrero C."/>
            <person name="Morales-Escalante M.A."/>
            <person name="Yanez-Guerra L.A."/>
            <person name="Kopp J.F."/>
            <person name="Feldmann J."/>
            <person name="Ramos-Aboites H.E."/>
            <person name="Barona-Gomez F."/>
        </authorList>
    </citation>
    <scope>NUCLEOTIDE SEQUENCE [LARGE SCALE GENOMIC DNA]</scope>
    <source>
        <strain evidence="4 5">ATCC 31245</strain>
    </source>
</reference>
<dbReference type="Proteomes" id="UP000035932">
    <property type="component" value="Unassembled WGS sequence"/>
</dbReference>
<protein>
    <submittedName>
        <fullName evidence="4">Carbonic anhydrase</fullName>
    </submittedName>
</protein>
<dbReference type="RefSeq" id="WP_048478757.1">
    <property type="nucleotide sequence ID" value="NZ_JBIRUD010000001.1"/>
</dbReference>
<feature type="binding site" evidence="3">
    <location>
        <position position="104"/>
    </location>
    <ligand>
        <name>Zn(2+)</name>
        <dbReference type="ChEBI" id="CHEBI:29105"/>
    </ligand>
</feature>
<evidence type="ECO:0000313" key="4">
    <source>
        <dbReference type="EMBL" id="KMO95288.1"/>
    </source>
</evidence>
<dbReference type="InterPro" id="IPR006311">
    <property type="entry name" value="TAT_signal"/>
</dbReference>
<keyword evidence="3" id="KW-0479">Metal-binding</keyword>
<dbReference type="Gene3D" id="3.40.1050.10">
    <property type="entry name" value="Carbonic anhydrase"/>
    <property type="match status" value="1"/>
</dbReference>
<dbReference type="PROSITE" id="PS51318">
    <property type="entry name" value="TAT"/>
    <property type="match status" value="1"/>
</dbReference>